<feature type="transmembrane region" description="Helical" evidence="2">
    <location>
        <begin position="87"/>
        <end position="115"/>
    </location>
</feature>
<evidence type="ECO:0000256" key="1">
    <source>
        <dbReference type="SAM" id="MobiDB-lite"/>
    </source>
</evidence>
<sequence>MMQARFGFVTVLAIAIGFLIGALCGDAVTLASIRRAILQMPTPTSIPTPNPGTPTYAVPGPAAIVIVHLVILAIAEYALVLVIRARFGFVTVLAIAIGFLIGASCGYSITLASIIRCAISQMPTPTSMPTPNPGTPTYAVPAPAAIVIAHLVILAIAEYALILVIRIGTWYAKYMYIESLPRARTSSGLVRPPEPLSDFGHSIYAAHGAVKAPRHPPPPALPKALGGPPSLQYYPRIRITQCHLRATTPPQARPPPPTQGATVPPFLPEYATKLRRNQAICRRRTLCIDVSGISTVLPTKVYKPENGVSLEIIRTKKASENDSPLETKKRPFHLNPPDTPSTINTHSPGLKTWFTPYAIGPFLVFPGPGDGHQFRLCSYSAISWFMPPLVPPVENCILDSRYTGHLTLDEGHGPQHCPDHWGPQTPPTQGPAISNDETQGRPPAALVIMLHLRFQRVNTVGITHPLWESRIQTALIVSAFVTLSCTISVDLSLCPTWIRYI</sequence>
<comment type="caution">
    <text evidence="3">The sequence shown here is derived from an EMBL/GenBank/DDBJ whole genome shotgun (WGS) entry which is preliminary data.</text>
</comment>
<keyword evidence="4" id="KW-1185">Reference proteome</keyword>
<evidence type="ECO:0000256" key="2">
    <source>
        <dbReference type="SAM" id="Phobius"/>
    </source>
</evidence>
<proteinExistence type="predicted"/>
<dbReference type="OrthoDB" id="10684291at2759"/>
<keyword evidence="2" id="KW-0472">Membrane</keyword>
<feature type="transmembrane region" description="Helical" evidence="2">
    <location>
        <begin position="138"/>
        <end position="165"/>
    </location>
</feature>
<keyword evidence="2" id="KW-1133">Transmembrane helix</keyword>
<accession>A0A317SFX2</accession>
<gene>
    <name evidence="3" type="ORF">C7212DRAFT_366839</name>
</gene>
<dbReference type="AlphaFoldDB" id="A0A317SFX2"/>
<feature type="transmembrane region" description="Helical" evidence="2">
    <location>
        <begin position="55"/>
        <end position="75"/>
    </location>
</feature>
<evidence type="ECO:0000313" key="3">
    <source>
        <dbReference type="EMBL" id="PWW72051.1"/>
    </source>
</evidence>
<keyword evidence="2" id="KW-0812">Transmembrane</keyword>
<feature type="compositionally biased region" description="Basic and acidic residues" evidence="1">
    <location>
        <begin position="319"/>
        <end position="329"/>
    </location>
</feature>
<reference evidence="3 4" key="1">
    <citation type="submission" date="2018-03" db="EMBL/GenBank/DDBJ databases">
        <title>Genomes of Pezizomycetes fungi and the evolution of truffles.</title>
        <authorList>
            <person name="Murat C."/>
            <person name="Payen T."/>
            <person name="Noel B."/>
            <person name="Kuo A."/>
            <person name="Martin F.M."/>
        </authorList>
    </citation>
    <scope>NUCLEOTIDE SEQUENCE [LARGE SCALE GENOMIC DNA]</scope>
    <source>
        <strain evidence="3">091103-1</strain>
    </source>
</reference>
<dbReference type="Proteomes" id="UP000246991">
    <property type="component" value="Unassembled WGS sequence"/>
</dbReference>
<feature type="region of interest" description="Disordered" evidence="1">
    <location>
        <begin position="319"/>
        <end position="347"/>
    </location>
</feature>
<name>A0A317SFX2_9PEZI</name>
<protein>
    <submittedName>
        <fullName evidence="3">Uncharacterized protein</fullName>
    </submittedName>
</protein>
<dbReference type="EMBL" id="PYWC01000121">
    <property type="protein sequence ID" value="PWW72051.1"/>
    <property type="molecule type" value="Genomic_DNA"/>
</dbReference>
<organism evidence="3 4">
    <name type="scientific">Tuber magnatum</name>
    <name type="common">white Piedmont truffle</name>
    <dbReference type="NCBI Taxonomy" id="42249"/>
    <lineage>
        <taxon>Eukaryota</taxon>
        <taxon>Fungi</taxon>
        <taxon>Dikarya</taxon>
        <taxon>Ascomycota</taxon>
        <taxon>Pezizomycotina</taxon>
        <taxon>Pezizomycetes</taxon>
        <taxon>Pezizales</taxon>
        <taxon>Tuberaceae</taxon>
        <taxon>Tuber</taxon>
    </lineage>
</organism>
<evidence type="ECO:0000313" key="4">
    <source>
        <dbReference type="Proteomes" id="UP000246991"/>
    </source>
</evidence>